<dbReference type="AlphaFoldDB" id="A0A843TNE7"/>
<gene>
    <name evidence="2" type="ORF">Taro_002359</name>
</gene>
<dbReference type="Proteomes" id="UP000652761">
    <property type="component" value="Unassembled WGS sequence"/>
</dbReference>
<sequence>MFTDSELDTSTTTVTAVVRPDYDPTPDLSKQFRGRRERGSEKKDWLACAGRSSDTNCNDPRTRPSAHAEDPIFAIAAHGSGGTGRAITRI</sequence>
<name>A0A843TNE7_COLES</name>
<dbReference type="EMBL" id="NMUH01000055">
    <property type="protein sequence ID" value="MQL70059.1"/>
    <property type="molecule type" value="Genomic_DNA"/>
</dbReference>
<organism evidence="2 3">
    <name type="scientific">Colocasia esculenta</name>
    <name type="common">Wild taro</name>
    <name type="synonym">Arum esculentum</name>
    <dbReference type="NCBI Taxonomy" id="4460"/>
    <lineage>
        <taxon>Eukaryota</taxon>
        <taxon>Viridiplantae</taxon>
        <taxon>Streptophyta</taxon>
        <taxon>Embryophyta</taxon>
        <taxon>Tracheophyta</taxon>
        <taxon>Spermatophyta</taxon>
        <taxon>Magnoliopsida</taxon>
        <taxon>Liliopsida</taxon>
        <taxon>Araceae</taxon>
        <taxon>Aroideae</taxon>
        <taxon>Colocasieae</taxon>
        <taxon>Colocasia</taxon>
    </lineage>
</organism>
<evidence type="ECO:0000313" key="3">
    <source>
        <dbReference type="Proteomes" id="UP000652761"/>
    </source>
</evidence>
<comment type="caution">
    <text evidence="2">The sequence shown here is derived from an EMBL/GenBank/DDBJ whole genome shotgun (WGS) entry which is preliminary data.</text>
</comment>
<feature type="region of interest" description="Disordered" evidence="1">
    <location>
        <begin position="1"/>
        <end position="68"/>
    </location>
</feature>
<evidence type="ECO:0000256" key="1">
    <source>
        <dbReference type="SAM" id="MobiDB-lite"/>
    </source>
</evidence>
<keyword evidence="3" id="KW-1185">Reference proteome</keyword>
<evidence type="ECO:0000313" key="2">
    <source>
        <dbReference type="EMBL" id="MQL70059.1"/>
    </source>
</evidence>
<reference evidence="2" key="1">
    <citation type="submission" date="2017-07" db="EMBL/GenBank/DDBJ databases">
        <title>Taro Niue Genome Assembly and Annotation.</title>
        <authorList>
            <person name="Atibalentja N."/>
            <person name="Keating K."/>
            <person name="Fields C.J."/>
        </authorList>
    </citation>
    <scope>NUCLEOTIDE SEQUENCE</scope>
    <source>
        <strain evidence="2">Niue_2</strain>
        <tissue evidence="2">Leaf</tissue>
    </source>
</reference>
<protein>
    <submittedName>
        <fullName evidence="2">Uncharacterized protein</fullName>
    </submittedName>
</protein>
<proteinExistence type="predicted"/>
<accession>A0A843TNE7</accession>